<dbReference type="PANTHER" id="PTHR43850">
    <property type="entry name" value="ABC TRANSPORTER ATP-BINDING PROTEIN MA_4021-RELATED"/>
    <property type="match status" value="1"/>
</dbReference>
<protein>
    <submittedName>
        <fullName evidence="4">ABC transporter ATP-binding protein</fullName>
    </submittedName>
</protein>
<dbReference type="SMART" id="SM00382">
    <property type="entry name" value="AAA"/>
    <property type="match status" value="1"/>
</dbReference>
<dbReference type="SUPFAM" id="SSF52540">
    <property type="entry name" value="P-loop containing nucleoside triphosphate hydrolases"/>
    <property type="match status" value="1"/>
</dbReference>
<name>A0AAJ4A236_9BACT</name>
<dbReference type="InterPro" id="IPR003439">
    <property type="entry name" value="ABC_transporter-like_ATP-bd"/>
</dbReference>
<evidence type="ECO:0000313" key="4">
    <source>
        <dbReference type="EMBL" id="QFR42477.1"/>
    </source>
</evidence>
<dbReference type="InterPro" id="IPR027417">
    <property type="entry name" value="P-loop_NTPase"/>
</dbReference>
<dbReference type="Gene3D" id="3.40.50.300">
    <property type="entry name" value="P-loop containing nucleotide triphosphate hydrolases"/>
    <property type="match status" value="1"/>
</dbReference>
<dbReference type="KEGG" id="suln:FJR47_00510"/>
<gene>
    <name evidence="4" type="ORF">FJR47_00510</name>
</gene>
<dbReference type="InterPro" id="IPR003593">
    <property type="entry name" value="AAA+_ATPase"/>
</dbReference>
<organism evidence="4 5">
    <name type="scientific">Sulfurimonas xiamenensis</name>
    <dbReference type="NCBI Taxonomy" id="2590021"/>
    <lineage>
        <taxon>Bacteria</taxon>
        <taxon>Pseudomonadati</taxon>
        <taxon>Campylobacterota</taxon>
        <taxon>Epsilonproteobacteria</taxon>
        <taxon>Campylobacterales</taxon>
        <taxon>Sulfurimonadaceae</taxon>
        <taxon>Sulfurimonas</taxon>
    </lineage>
</organism>
<dbReference type="Pfam" id="PF00005">
    <property type="entry name" value="ABC_tran"/>
    <property type="match status" value="1"/>
</dbReference>
<proteinExistence type="predicted"/>
<keyword evidence="5" id="KW-1185">Reference proteome</keyword>
<keyword evidence="1" id="KW-0547">Nucleotide-binding</keyword>
<dbReference type="GO" id="GO:0016887">
    <property type="term" value="F:ATP hydrolysis activity"/>
    <property type="evidence" value="ECO:0007669"/>
    <property type="project" value="InterPro"/>
</dbReference>
<evidence type="ECO:0000256" key="1">
    <source>
        <dbReference type="ARBA" id="ARBA00022741"/>
    </source>
</evidence>
<dbReference type="Proteomes" id="UP000326061">
    <property type="component" value="Chromosome"/>
</dbReference>
<dbReference type="RefSeq" id="WP_152298548.1">
    <property type="nucleotide sequence ID" value="NZ_CP041166.1"/>
</dbReference>
<dbReference type="EMBL" id="CP041166">
    <property type="protein sequence ID" value="QFR42477.1"/>
    <property type="molecule type" value="Genomic_DNA"/>
</dbReference>
<evidence type="ECO:0000313" key="5">
    <source>
        <dbReference type="Proteomes" id="UP000326061"/>
    </source>
</evidence>
<evidence type="ECO:0000256" key="2">
    <source>
        <dbReference type="ARBA" id="ARBA00022840"/>
    </source>
</evidence>
<dbReference type="AlphaFoldDB" id="A0AAJ4A236"/>
<dbReference type="PANTHER" id="PTHR43850:SF2">
    <property type="entry name" value="ABC TRANSPORTER ATP-BINDING PROTEIN MA_4021-RELATED"/>
    <property type="match status" value="1"/>
</dbReference>
<accession>A0AAJ4A236</accession>
<feature type="domain" description="ABC transporter" evidence="3">
    <location>
        <begin position="2"/>
        <end position="234"/>
    </location>
</feature>
<dbReference type="PROSITE" id="PS50893">
    <property type="entry name" value="ABC_TRANSPORTER_2"/>
    <property type="match status" value="1"/>
</dbReference>
<sequence length="241" mass="27067">MIELKSLSCSYGSNIILQDINMEIESHLSILGANGSGKSTLVRAICALVSYGGEIYIDGVDAKELSLLEMAKTISYIPAKLEIYDSFITVKDFVLLGRFAYKKNFFEYSHEDRVIAAQKIKLLGLEHLKEHTLASLSSGEQQLSLIAAALAQESKIIIFDEPTANLDPHNSKVIAHYIKKLKETHQVILITHDLHLACYIDNPIAFIKEKKAHLYGRDFFDDEVLKELWGVEFFSLAVKYG</sequence>
<reference evidence="5" key="1">
    <citation type="submission" date="2019-06" db="EMBL/GenBank/DDBJ databases">
        <title>Sulfurimonas gotlandica sp. nov., a chemoautotrophic and psychrotolerant epsilonproteobacterium isolated from a pelagic redoxcline, and an emended description of the genus Sulfurimonas.</title>
        <authorList>
            <person name="Wang S."/>
            <person name="Jiang L."/>
            <person name="Shao Z."/>
        </authorList>
    </citation>
    <scope>NUCLEOTIDE SEQUENCE [LARGE SCALE GENOMIC DNA]</scope>
    <source>
        <strain evidence="5">1-1N</strain>
    </source>
</reference>
<dbReference type="GO" id="GO:0005524">
    <property type="term" value="F:ATP binding"/>
    <property type="evidence" value="ECO:0007669"/>
    <property type="project" value="UniProtKB-KW"/>
</dbReference>
<evidence type="ECO:0000259" key="3">
    <source>
        <dbReference type="PROSITE" id="PS50893"/>
    </source>
</evidence>
<keyword evidence="2 4" id="KW-0067">ATP-binding</keyword>